<dbReference type="GO" id="GO:0004222">
    <property type="term" value="F:metalloendopeptidase activity"/>
    <property type="evidence" value="ECO:0007669"/>
    <property type="project" value="TreeGrafter"/>
</dbReference>
<dbReference type="InterPro" id="IPR050570">
    <property type="entry name" value="Cell_wall_metabolism_enzyme"/>
</dbReference>
<protein>
    <recommendedName>
        <fullName evidence="3">M23ase beta-sheet core domain-containing protein</fullName>
    </recommendedName>
</protein>
<dbReference type="SUPFAM" id="SSF51261">
    <property type="entry name" value="Duplicated hybrid motif"/>
    <property type="match status" value="1"/>
</dbReference>
<dbReference type="InterPro" id="IPR016047">
    <property type="entry name" value="M23ase_b-sheet_dom"/>
</dbReference>
<dbReference type="Pfam" id="PF01551">
    <property type="entry name" value="Peptidase_M23"/>
    <property type="match status" value="1"/>
</dbReference>
<evidence type="ECO:0000256" key="1">
    <source>
        <dbReference type="SAM" id="MobiDB-lite"/>
    </source>
</evidence>
<feature type="chain" id="PRO_5039266657" description="M23ase beta-sheet core domain-containing protein" evidence="2">
    <location>
        <begin position="21"/>
        <end position="191"/>
    </location>
</feature>
<evidence type="ECO:0000256" key="2">
    <source>
        <dbReference type="SAM" id="SignalP"/>
    </source>
</evidence>
<dbReference type="AlphaFoldDB" id="A0A2V1K7V2"/>
<keyword evidence="5" id="KW-1185">Reference proteome</keyword>
<organism evidence="4 5">
    <name type="scientific">Ancrocorticia populi</name>
    <dbReference type="NCBI Taxonomy" id="2175228"/>
    <lineage>
        <taxon>Bacteria</taxon>
        <taxon>Bacillati</taxon>
        <taxon>Actinomycetota</taxon>
        <taxon>Actinomycetes</taxon>
        <taxon>Actinomycetales</taxon>
        <taxon>Actinomycetaceae</taxon>
        <taxon>Ancrocorticia</taxon>
    </lineage>
</organism>
<comment type="caution">
    <text evidence="4">The sequence shown here is derived from an EMBL/GenBank/DDBJ whole genome shotgun (WGS) entry which is preliminary data.</text>
</comment>
<keyword evidence="2" id="KW-0732">Signal</keyword>
<gene>
    <name evidence="4" type="ORF">DD236_09860</name>
</gene>
<sequence>MRAPMTLGAAAILLSSAAWLWTVQPSMDNQEEPTESSRAATSSAEAGLQTMAQGANPSQDFQWPSGSEVPVIRKFNNPSERWLPGHRGVDLGMSEAADIKAAASGTVMYAGRLSDRNVVSIEHQNGLRTTYEPVTPTVKKGESVARGQVIGQLDSGHLAGSWVLHWGAKYSGDRYINPLSLLDYSPIRLWE</sequence>
<reference evidence="5" key="1">
    <citation type="submission" date="2018-05" db="EMBL/GenBank/DDBJ databases">
        <authorList>
            <person name="Li Y."/>
        </authorList>
    </citation>
    <scope>NUCLEOTIDE SEQUENCE [LARGE SCALE GENOMIC DNA]</scope>
    <source>
        <strain evidence="5">sk1b4</strain>
    </source>
</reference>
<dbReference type="EMBL" id="QETB01000005">
    <property type="protein sequence ID" value="PWF25739.1"/>
    <property type="molecule type" value="Genomic_DNA"/>
</dbReference>
<feature type="signal peptide" evidence="2">
    <location>
        <begin position="1"/>
        <end position="20"/>
    </location>
</feature>
<dbReference type="InterPro" id="IPR011055">
    <property type="entry name" value="Dup_hybrid_motif"/>
</dbReference>
<feature type="compositionally biased region" description="Low complexity" evidence="1">
    <location>
        <begin position="36"/>
        <end position="46"/>
    </location>
</feature>
<dbReference type="PANTHER" id="PTHR21666:SF270">
    <property type="entry name" value="MUREIN HYDROLASE ACTIVATOR ENVC"/>
    <property type="match status" value="1"/>
</dbReference>
<accession>A0A2V1K7V2</accession>
<dbReference type="Gene3D" id="2.70.70.10">
    <property type="entry name" value="Glucose Permease (Domain IIA)"/>
    <property type="match status" value="1"/>
</dbReference>
<feature type="region of interest" description="Disordered" evidence="1">
    <location>
        <begin position="27"/>
        <end position="49"/>
    </location>
</feature>
<evidence type="ECO:0000313" key="4">
    <source>
        <dbReference type="EMBL" id="PWF25739.1"/>
    </source>
</evidence>
<feature type="domain" description="M23ase beta-sheet core" evidence="3">
    <location>
        <begin position="85"/>
        <end position="178"/>
    </location>
</feature>
<evidence type="ECO:0000313" key="5">
    <source>
        <dbReference type="Proteomes" id="UP000245283"/>
    </source>
</evidence>
<dbReference type="OrthoDB" id="5245088at2"/>
<dbReference type="Proteomes" id="UP000245283">
    <property type="component" value="Unassembled WGS sequence"/>
</dbReference>
<proteinExistence type="predicted"/>
<name>A0A2V1K7V2_9ACTO</name>
<dbReference type="PANTHER" id="PTHR21666">
    <property type="entry name" value="PEPTIDASE-RELATED"/>
    <property type="match status" value="1"/>
</dbReference>
<dbReference type="CDD" id="cd12797">
    <property type="entry name" value="M23_peptidase"/>
    <property type="match status" value="1"/>
</dbReference>
<dbReference type="RefSeq" id="WP_109094228.1">
    <property type="nucleotide sequence ID" value="NZ_QETB01000005.1"/>
</dbReference>
<evidence type="ECO:0000259" key="3">
    <source>
        <dbReference type="Pfam" id="PF01551"/>
    </source>
</evidence>